<evidence type="ECO:0000256" key="7">
    <source>
        <dbReference type="ARBA" id="ARBA00022989"/>
    </source>
</evidence>
<dbReference type="EMBL" id="CASHTH010000445">
    <property type="protein sequence ID" value="CAI8001613.1"/>
    <property type="molecule type" value="Genomic_DNA"/>
</dbReference>
<feature type="signal peptide" evidence="13">
    <location>
        <begin position="1"/>
        <end position="18"/>
    </location>
</feature>
<dbReference type="Proteomes" id="UP001174909">
    <property type="component" value="Unassembled WGS sequence"/>
</dbReference>
<dbReference type="InterPro" id="IPR033760">
    <property type="entry name" value="Integrin_beta_N"/>
</dbReference>
<dbReference type="Gene3D" id="3.40.50.410">
    <property type="entry name" value="von Willebrand factor, type A domain"/>
    <property type="match status" value="1"/>
</dbReference>
<dbReference type="PRINTS" id="PR01186">
    <property type="entry name" value="INTEGRINB"/>
</dbReference>
<feature type="domain" description="Integrin beta subunit VWA" evidence="14">
    <location>
        <begin position="124"/>
        <end position="157"/>
    </location>
</feature>
<evidence type="ECO:0000313" key="16">
    <source>
        <dbReference type="EMBL" id="CAI8001613.1"/>
    </source>
</evidence>
<dbReference type="InterPro" id="IPR002369">
    <property type="entry name" value="Integrin_bsu_VWA"/>
</dbReference>
<dbReference type="PANTHER" id="PTHR10082">
    <property type="entry name" value="INTEGRIN BETA SUBUNIT"/>
    <property type="match status" value="1"/>
</dbReference>
<keyword evidence="9" id="KW-0472">Membrane</keyword>
<evidence type="ECO:0000256" key="8">
    <source>
        <dbReference type="ARBA" id="ARBA00023037"/>
    </source>
</evidence>
<sequence>MRTTLVIAVAFLATGAVSQNADVTKLCEAQTSCRDCIQASPQCSWCSEFARLHASPGPRCKIRTGQSPLSSDCTLSGLEDPKSRDPQLTQASFNALNQISPLRANIVLRTNDPKSFQLTVRPSNNYPIDLYLLMDLSNSMRDDLEKLKTLGAQLSERI</sequence>
<dbReference type="GO" id="GO:0008305">
    <property type="term" value="C:integrin complex"/>
    <property type="evidence" value="ECO:0007669"/>
    <property type="project" value="TreeGrafter"/>
</dbReference>
<accession>A0AA35R3C1</accession>
<evidence type="ECO:0000256" key="9">
    <source>
        <dbReference type="ARBA" id="ARBA00023136"/>
    </source>
</evidence>
<organism evidence="16 17">
    <name type="scientific">Geodia barretti</name>
    <name type="common">Barrett's horny sponge</name>
    <dbReference type="NCBI Taxonomy" id="519541"/>
    <lineage>
        <taxon>Eukaryota</taxon>
        <taxon>Metazoa</taxon>
        <taxon>Porifera</taxon>
        <taxon>Demospongiae</taxon>
        <taxon>Heteroscleromorpha</taxon>
        <taxon>Tetractinellida</taxon>
        <taxon>Astrophorina</taxon>
        <taxon>Geodiidae</taxon>
        <taxon>Geodia</taxon>
    </lineage>
</organism>
<keyword evidence="7" id="KW-1133">Transmembrane helix</keyword>
<keyword evidence="17" id="KW-1185">Reference proteome</keyword>
<dbReference type="GO" id="GO:0007229">
    <property type="term" value="P:integrin-mediated signaling pathway"/>
    <property type="evidence" value="ECO:0007669"/>
    <property type="project" value="UniProtKB-KW"/>
</dbReference>
<dbReference type="Gene3D" id="2.60.40.1510">
    <property type="entry name" value="ntegrin, alpha v. Chain A, domain 3"/>
    <property type="match status" value="1"/>
</dbReference>
<dbReference type="InterPro" id="IPR036465">
    <property type="entry name" value="vWFA_dom_sf"/>
</dbReference>
<dbReference type="GO" id="GO:0098609">
    <property type="term" value="P:cell-cell adhesion"/>
    <property type="evidence" value="ECO:0007669"/>
    <property type="project" value="TreeGrafter"/>
</dbReference>
<evidence type="ECO:0000256" key="12">
    <source>
        <dbReference type="RuleBase" id="RU000633"/>
    </source>
</evidence>
<dbReference type="GO" id="GO:0007160">
    <property type="term" value="P:cell-matrix adhesion"/>
    <property type="evidence" value="ECO:0007669"/>
    <property type="project" value="TreeGrafter"/>
</dbReference>
<keyword evidence="11" id="KW-0325">Glycoprotein</keyword>
<keyword evidence="5 13" id="KW-0732">Signal</keyword>
<dbReference type="AlphaFoldDB" id="A0AA35R3C1"/>
<proteinExistence type="inferred from homology"/>
<feature type="chain" id="PRO_5041395454" description="Integrin beta" evidence="13">
    <location>
        <begin position="19"/>
        <end position="158"/>
    </location>
</feature>
<dbReference type="InterPro" id="IPR015812">
    <property type="entry name" value="Integrin_bsu"/>
</dbReference>
<evidence type="ECO:0000259" key="15">
    <source>
        <dbReference type="Pfam" id="PF17205"/>
    </source>
</evidence>
<evidence type="ECO:0000256" key="13">
    <source>
        <dbReference type="SAM" id="SignalP"/>
    </source>
</evidence>
<dbReference type="SUPFAM" id="SSF103575">
    <property type="entry name" value="Plexin repeat"/>
    <property type="match status" value="1"/>
</dbReference>
<comment type="similarity">
    <text evidence="2 12">Belongs to the integrin beta chain family.</text>
</comment>
<comment type="caution">
    <text evidence="16">The sequence shown here is derived from an EMBL/GenBank/DDBJ whole genome shotgun (WGS) entry which is preliminary data.</text>
</comment>
<keyword evidence="10" id="KW-1015">Disulfide bond</keyword>
<dbReference type="GO" id="GO:0016477">
    <property type="term" value="P:cell migration"/>
    <property type="evidence" value="ECO:0007669"/>
    <property type="project" value="TreeGrafter"/>
</dbReference>
<dbReference type="Pfam" id="PF00362">
    <property type="entry name" value="Integrin_beta"/>
    <property type="match status" value="1"/>
</dbReference>
<dbReference type="GO" id="GO:0033627">
    <property type="term" value="P:cell adhesion mediated by integrin"/>
    <property type="evidence" value="ECO:0007669"/>
    <property type="project" value="TreeGrafter"/>
</dbReference>
<evidence type="ECO:0000256" key="2">
    <source>
        <dbReference type="ARBA" id="ARBA00007449"/>
    </source>
</evidence>
<keyword evidence="8 12" id="KW-0401">Integrin</keyword>
<name>A0AA35R3C1_GEOBA</name>
<dbReference type="SUPFAM" id="SSF53300">
    <property type="entry name" value="vWA-like"/>
    <property type="match status" value="1"/>
</dbReference>
<comment type="subcellular location">
    <subcellularLocation>
        <location evidence="12">Cell membrane</location>
        <topology evidence="12">Single-pass type I membrane protein</topology>
    </subcellularLocation>
    <subcellularLocation>
        <location evidence="1">Membrane</location>
        <topology evidence="1">Single-pass type I membrane protein</topology>
    </subcellularLocation>
</comment>
<dbReference type="GO" id="GO:0005925">
    <property type="term" value="C:focal adhesion"/>
    <property type="evidence" value="ECO:0007669"/>
    <property type="project" value="TreeGrafter"/>
</dbReference>
<reference evidence="16" key="1">
    <citation type="submission" date="2023-03" db="EMBL/GenBank/DDBJ databases">
        <authorList>
            <person name="Steffen K."/>
            <person name="Cardenas P."/>
        </authorList>
    </citation>
    <scope>NUCLEOTIDE SEQUENCE</scope>
</reference>
<evidence type="ECO:0000256" key="10">
    <source>
        <dbReference type="ARBA" id="ARBA00023157"/>
    </source>
</evidence>
<evidence type="ECO:0000256" key="11">
    <source>
        <dbReference type="ARBA" id="ARBA00023180"/>
    </source>
</evidence>
<dbReference type="GO" id="GO:0009986">
    <property type="term" value="C:cell surface"/>
    <property type="evidence" value="ECO:0007669"/>
    <property type="project" value="TreeGrafter"/>
</dbReference>
<evidence type="ECO:0000256" key="1">
    <source>
        <dbReference type="ARBA" id="ARBA00004479"/>
    </source>
</evidence>
<evidence type="ECO:0000313" key="17">
    <source>
        <dbReference type="Proteomes" id="UP001174909"/>
    </source>
</evidence>
<evidence type="ECO:0000256" key="4">
    <source>
        <dbReference type="ARBA" id="ARBA00022692"/>
    </source>
</evidence>
<evidence type="ECO:0000259" key="14">
    <source>
        <dbReference type="Pfam" id="PF00362"/>
    </source>
</evidence>
<keyword evidence="6" id="KW-0677">Repeat</keyword>
<dbReference type="Pfam" id="PF17205">
    <property type="entry name" value="PSI_integrin"/>
    <property type="match status" value="1"/>
</dbReference>
<keyword evidence="3" id="KW-0245">EGF-like domain</keyword>
<protein>
    <recommendedName>
        <fullName evidence="12">Integrin beta</fullName>
    </recommendedName>
</protein>
<gene>
    <name evidence="16" type="ORF">GBAR_LOCUS3222</name>
</gene>
<evidence type="ECO:0000256" key="6">
    <source>
        <dbReference type="ARBA" id="ARBA00022737"/>
    </source>
</evidence>
<dbReference type="PANTHER" id="PTHR10082:SF60">
    <property type="entry name" value="INTEGRIN BETA-PS"/>
    <property type="match status" value="1"/>
</dbReference>
<feature type="domain" description="Integrin beta N-terminal" evidence="15">
    <location>
        <begin position="26"/>
        <end position="64"/>
    </location>
</feature>
<dbReference type="GO" id="GO:0005178">
    <property type="term" value="F:integrin binding"/>
    <property type="evidence" value="ECO:0007669"/>
    <property type="project" value="TreeGrafter"/>
</dbReference>
<keyword evidence="4 12" id="KW-0812">Transmembrane</keyword>
<evidence type="ECO:0000256" key="3">
    <source>
        <dbReference type="ARBA" id="ARBA00022536"/>
    </source>
</evidence>
<keyword evidence="12" id="KW-0130">Cell adhesion</keyword>
<dbReference type="Gene3D" id="3.30.1680.10">
    <property type="entry name" value="ligand-binding face of the semaphorins, domain 2"/>
    <property type="match status" value="1"/>
</dbReference>
<feature type="non-terminal residue" evidence="16">
    <location>
        <position position="158"/>
    </location>
</feature>
<evidence type="ECO:0000256" key="5">
    <source>
        <dbReference type="ARBA" id="ARBA00022729"/>
    </source>
</evidence>